<dbReference type="Proteomes" id="UP001652661">
    <property type="component" value="Chromosome 2L"/>
</dbReference>
<dbReference type="PANTHER" id="PTHR21644:SF0">
    <property type="entry name" value="AT02555P-RELATED"/>
    <property type="match status" value="1"/>
</dbReference>
<evidence type="ECO:0000313" key="2">
    <source>
        <dbReference type="RefSeq" id="XP_017019618.1"/>
    </source>
</evidence>
<dbReference type="AlphaFoldDB" id="A0A6P4IAN3"/>
<protein>
    <submittedName>
        <fullName evidence="2">Uncharacterized protein</fullName>
    </submittedName>
</protein>
<reference evidence="2" key="2">
    <citation type="submission" date="2025-08" db="UniProtKB">
        <authorList>
            <consortium name="RefSeq"/>
        </authorList>
    </citation>
    <scope>IDENTIFICATION</scope>
    <source>
        <strain evidence="2">14028-0561.14</strain>
        <tissue evidence="2">Whole fly</tissue>
    </source>
</reference>
<dbReference type="Pfam" id="PF07368">
    <property type="entry name" value="DUF1487"/>
    <property type="match status" value="1"/>
</dbReference>
<dbReference type="InterPro" id="IPR009961">
    <property type="entry name" value="DUF1487"/>
</dbReference>
<dbReference type="OrthoDB" id="310895at2759"/>
<dbReference type="RefSeq" id="XP_017019618.1">
    <property type="nucleotide sequence ID" value="XM_017164129.3"/>
</dbReference>
<accession>A0A6P4IAN3</accession>
<organism evidence="1 2">
    <name type="scientific">Drosophila kikkawai</name>
    <name type="common">Fruit fly</name>
    <dbReference type="NCBI Taxonomy" id="30033"/>
    <lineage>
        <taxon>Eukaryota</taxon>
        <taxon>Metazoa</taxon>
        <taxon>Ecdysozoa</taxon>
        <taxon>Arthropoda</taxon>
        <taxon>Hexapoda</taxon>
        <taxon>Insecta</taxon>
        <taxon>Pterygota</taxon>
        <taxon>Neoptera</taxon>
        <taxon>Endopterygota</taxon>
        <taxon>Diptera</taxon>
        <taxon>Brachycera</taxon>
        <taxon>Muscomorpha</taxon>
        <taxon>Ephydroidea</taxon>
        <taxon>Drosophilidae</taxon>
        <taxon>Drosophila</taxon>
        <taxon>Sophophora</taxon>
    </lineage>
</organism>
<reference evidence="1" key="1">
    <citation type="submission" date="2025-05" db="UniProtKB">
        <authorList>
            <consortium name="RefSeq"/>
        </authorList>
    </citation>
    <scope>NUCLEOTIDE SEQUENCE [LARGE SCALE GENOMIC DNA]</scope>
    <source>
        <strain evidence="1">14028-0561.14</strain>
    </source>
</reference>
<dbReference type="PANTHER" id="PTHR21644">
    <property type="entry name" value="AT02555P-RELATED"/>
    <property type="match status" value="1"/>
</dbReference>
<gene>
    <name evidence="2" type="primary">LOC108072837</name>
</gene>
<keyword evidence="1" id="KW-1185">Reference proteome</keyword>
<proteinExistence type="predicted"/>
<sequence>MDDDEIVGGDVYAHLLKRHLYNYPMDGSHKKWVKPQIMILFASGDLDKALEIIVKDLRHPIGNGLVVSLLVEECIREEVIKRLRAEMQPMDTRIQRHPQYLRSMQIIDRLHCQTVHMEEFDEEDTKQRNGRRIQGSPIVVLDFPQYYFGDTPTAVITMNTFRTLSEAVRLYRRERISFEATSVWSGKLAQCFDMVTRIPEATNWTFNSSSHNIRKPTITNSVVFVERNVHYEFHEIGGKMHTIAFPTVPALQALTATESKYNFRRD</sequence>
<name>A0A6P4IAN3_DROKI</name>
<evidence type="ECO:0000313" key="1">
    <source>
        <dbReference type="Proteomes" id="UP001652661"/>
    </source>
</evidence>
<dbReference type="GeneID" id="108072837"/>